<dbReference type="GO" id="GO:0046872">
    <property type="term" value="F:metal ion binding"/>
    <property type="evidence" value="ECO:0007669"/>
    <property type="project" value="UniProtKB-KW"/>
</dbReference>
<dbReference type="GO" id="GO:0140078">
    <property type="term" value="F:class I DNA-(apurinic or apyrimidinic site) endonuclease activity"/>
    <property type="evidence" value="ECO:0007669"/>
    <property type="project" value="UniProtKB-EC"/>
</dbReference>
<accession>A0A2M8EWH7</accession>
<evidence type="ECO:0000256" key="9">
    <source>
        <dbReference type="ARBA" id="ARBA00023295"/>
    </source>
</evidence>
<keyword evidence="5 10" id="KW-0378">Hydrolase</keyword>
<dbReference type="GO" id="GO:0006285">
    <property type="term" value="P:base-excision repair, AP site formation"/>
    <property type="evidence" value="ECO:0007669"/>
    <property type="project" value="TreeGrafter"/>
</dbReference>
<keyword evidence="12" id="KW-0255">Endonuclease</keyword>
<gene>
    <name evidence="10 12" type="primary">nth</name>
    <name evidence="12" type="ORF">CO051_06910</name>
</gene>
<dbReference type="Gene3D" id="1.10.340.30">
    <property type="entry name" value="Hypothetical protein, domain 2"/>
    <property type="match status" value="1"/>
</dbReference>
<keyword evidence="9 10" id="KW-0326">Glycosidase</keyword>
<dbReference type="GO" id="GO:0019104">
    <property type="term" value="F:DNA N-glycosylase activity"/>
    <property type="evidence" value="ECO:0007669"/>
    <property type="project" value="UniProtKB-UniRule"/>
</dbReference>
<evidence type="ECO:0000256" key="7">
    <source>
        <dbReference type="ARBA" id="ARBA00023014"/>
    </source>
</evidence>
<proteinExistence type="inferred from homology"/>
<dbReference type="Gene3D" id="1.10.1670.10">
    <property type="entry name" value="Helix-hairpin-Helix base-excision DNA repair enzymes (C-terminal)"/>
    <property type="match status" value="1"/>
</dbReference>
<dbReference type="SMART" id="SM00478">
    <property type="entry name" value="ENDO3c"/>
    <property type="match status" value="1"/>
</dbReference>
<evidence type="ECO:0000313" key="13">
    <source>
        <dbReference type="Proteomes" id="UP000231383"/>
    </source>
</evidence>
<dbReference type="SUPFAM" id="SSF48150">
    <property type="entry name" value="DNA-glycosylase"/>
    <property type="match status" value="1"/>
</dbReference>
<keyword evidence="7" id="KW-0411">Iron-sulfur</keyword>
<feature type="domain" description="HhH-GPD" evidence="11">
    <location>
        <begin position="40"/>
        <end position="188"/>
    </location>
</feature>
<name>A0A2M8EWH7_9BACT</name>
<evidence type="ECO:0000256" key="10">
    <source>
        <dbReference type="HAMAP-Rule" id="MF_00942"/>
    </source>
</evidence>
<keyword evidence="10" id="KW-0456">Lyase</keyword>
<dbReference type="PANTHER" id="PTHR10359">
    <property type="entry name" value="A/G-SPECIFIC ADENINE GLYCOSYLASE/ENDONUCLEASE III"/>
    <property type="match status" value="1"/>
</dbReference>
<dbReference type="InterPro" id="IPR023170">
    <property type="entry name" value="HhH_base_excis_C"/>
</dbReference>
<dbReference type="NCBIfam" id="TIGR01083">
    <property type="entry name" value="nth"/>
    <property type="match status" value="1"/>
</dbReference>
<evidence type="ECO:0000256" key="4">
    <source>
        <dbReference type="ARBA" id="ARBA00022763"/>
    </source>
</evidence>
<comment type="catalytic activity">
    <reaction evidence="10">
        <text>2'-deoxyribonucleotide-(2'-deoxyribose 5'-phosphate)-2'-deoxyribonucleotide-DNA = a 3'-end 2'-deoxyribonucleotide-(2,3-dehydro-2,3-deoxyribose 5'-phosphate)-DNA + a 5'-end 5'-phospho-2'-deoxyribonucleoside-DNA + H(+)</text>
        <dbReference type="Rhea" id="RHEA:66592"/>
        <dbReference type="Rhea" id="RHEA-COMP:13180"/>
        <dbReference type="Rhea" id="RHEA-COMP:16897"/>
        <dbReference type="Rhea" id="RHEA-COMP:17067"/>
        <dbReference type="ChEBI" id="CHEBI:15378"/>
        <dbReference type="ChEBI" id="CHEBI:136412"/>
        <dbReference type="ChEBI" id="CHEBI:157695"/>
        <dbReference type="ChEBI" id="CHEBI:167181"/>
        <dbReference type="EC" id="4.2.99.18"/>
    </reaction>
</comment>
<evidence type="ECO:0000256" key="5">
    <source>
        <dbReference type="ARBA" id="ARBA00022801"/>
    </source>
</evidence>
<dbReference type="PANTHER" id="PTHR10359:SF18">
    <property type="entry name" value="ENDONUCLEASE III"/>
    <property type="match status" value="1"/>
</dbReference>
<dbReference type="EC" id="4.2.99.18" evidence="10"/>
<evidence type="ECO:0000256" key="6">
    <source>
        <dbReference type="ARBA" id="ARBA00023004"/>
    </source>
</evidence>
<dbReference type="PIRSF" id="PIRSF001435">
    <property type="entry name" value="Nth"/>
    <property type="match status" value="1"/>
</dbReference>
<evidence type="ECO:0000256" key="1">
    <source>
        <dbReference type="ARBA" id="ARBA00008343"/>
    </source>
</evidence>
<keyword evidence="3" id="KW-0479">Metal-binding</keyword>
<keyword evidence="10" id="KW-0238">DNA-binding</keyword>
<dbReference type="FunFam" id="1.10.340.30:FF:000001">
    <property type="entry name" value="Endonuclease III"/>
    <property type="match status" value="1"/>
</dbReference>
<comment type="similarity">
    <text evidence="1 10">Belongs to the Nth/MutY family.</text>
</comment>
<dbReference type="GO" id="GO:0003677">
    <property type="term" value="F:DNA binding"/>
    <property type="evidence" value="ECO:0007669"/>
    <property type="project" value="UniProtKB-UniRule"/>
</dbReference>
<evidence type="ECO:0000259" key="11">
    <source>
        <dbReference type="SMART" id="SM00478"/>
    </source>
</evidence>
<comment type="cofactor">
    <cofactor evidence="10">
        <name>[4Fe-4S] cluster</name>
        <dbReference type="ChEBI" id="CHEBI:49883"/>
    </cofactor>
    <text evidence="10">Binds 1 [4Fe-4S] cluster.</text>
</comment>
<dbReference type="CDD" id="cd00056">
    <property type="entry name" value="ENDO3c"/>
    <property type="match status" value="1"/>
</dbReference>
<keyword evidence="8 10" id="KW-0234">DNA repair</keyword>
<keyword evidence="12" id="KW-0540">Nuclease</keyword>
<comment type="caution">
    <text evidence="10">Lacks conserved residue(s) required for the propagation of feature annotation.</text>
</comment>
<protein>
    <recommendedName>
        <fullName evidence="10">Endonuclease III</fullName>
        <ecNumber evidence="10">4.2.99.18</ecNumber>
    </recommendedName>
    <alternativeName>
        <fullName evidence="10">DNA-(apurinic or apyrimidinic site) lyase</fullName>
    </alternativeName>
</protein>
<organism evidence="12 13">
    <name type="scientific">Candidatus Roizmanbacteria bacterium CG_4_9_14_0_2_um_filter_39_13</name>
    <dbReference type="NCBI Taxonomy" id="1974839"/>
    <lineage>
        <taxon>Bacteria</taxon>
        <taxon>Candidatus Roizmaniibacteriota</taxon>
    </lineage>
</organism>
<dbReference type="Proteomes" id="UP000231383">
    <property type="component" value="Unassembled WGS sequence"/>
</dbReference>
<evidence type="ECO:0000256" key="8">
    <source>
        <dbReference type="ARBA" id="ARBA00023204"/>
    </source>
</evidence>
<comment type="caution">
    <text evidence="12">The sequence shown here is derived from an EMBL/GenBank/DDBJ whole genome shotgun (WGS) entry which is preliminary data.</text>
</comment>
<dbReference type="InterPro" id="IPR003265">
    <property type="entry name" value="HhH-GPD_domain"/>
</dbReference>
<evidence type="ECO:0000313" key="12">
    <source>
        <dbReference type="EMBL" id="PJC30211.1"/>
    </source>
</evidence>
<dbReference type="Pfam" id="PF00730">
    <property type="entry name" value="HhH-GPD"/>
    <property type="match status" value="1"/>
</dbReference>
<keyword evidence="6" id="KW-0408">Iron</keyword>
<dbReference type="InterPro" id="IPR011257">
    <property type="entry name" value="DNA_glycosylase"/>
</dbReference>
<evidence type="ECO:0000256" key="2">
    <source>
        <dbReference type="ARBA" id="ARBA00022485"/>
    </source>
</evidence>
<comment type="function">
    <text evidence="10">DNA repair enzyme that has both DNA N-glycosylase activity and AP-lyase activity. The DNA N-glycosylase activity releases various damaged pyrimidines from DNA by cleaving the N-glycosidic bond, leaving an AP (apurinic/apyrimidinic) site. The AP-lyase activity cleaves the phosphodiester bond 3' to the AP site by a beta-elimination, leaving a 3'-terminal unsaturated sugar and a product with a terminal 5'-phosphate.</text>
</comment>
<keyword evidence="2" id="KW-0004">4Fe-4S</keyword>
<sequence>MNIKEKRATIIVQTLKALIPKIQPSLHFSNPFEFLVAVILSAQCTDARVNIVTRDLFKKYTSVKDFAGASQEEFEQDIRSTGFYRNKAKNILATSHIIHEKYDDQVPKTMGELLELPGVARKTANVVLGYEFGVVEGVAVDTHVKRLSNLYGLTTEQNPIKIEQDLMKVLPKSEWVEYTMRMVEYGRKYCPASKHDHAHCPITMALTEAKLDPKSQQQ</sequence>
<dbReference type="EMBL" id="PFSC01000179">
    <property type="protein sequence ID" value="PJC30211.1"/>
    <property type="molecule type" value="Genomic_DNA"/>
</dbReference>
<dbReference type="AlphaFoldDB" id="A0A2M8EWH7"/>
<dbReference type="HAMAP" id="MF_00942">
    <property type="entry name" value="Nth"/>
    <property type="match status" value="1"/>
</dbReference>
<keyword evidence="4 10" id="KW-0227">DNA damage</keyword>
<reference evidence="13" key="1">
    <citation type="submission" date="2017-09" db="EMBL/GenBank/DDBJ databases">
        <title>Depth-based differentiation of microbial function through sediment-hosted aquifers and enrichment of novel symbionts in the deep terrestrial subsurface.</title>
        <authorList>
            <person name="Probst A.J."/>
            <person name="Ladd B."/>
            <person name="Jarett J.K."/>
            <person name="Geller-Mcgrath D.E."/>
            <person name="Sieber C.M.K."/>
            <person name="Emerson J.B."/>
            <person name="Anantharaman K."/>
            <person name="Thomas B.C."/>
            <person name="Malmstrom R."/>
            <person name="Stieglmeier M."/>
            <person name="Klingl A."/>
            <person name="Woyke T."/>
            <person name="Ryan C.M."/>
            <person name="Banfield J.F."/>
        </authorList>
    </citation>
    <scope>NUCLEOTIDE SEQUENCE [LARGE SCALE GENOMIC DNA]</scope>
</reference>
<evidence type="ECO:0000256" key="3">
    <source>
        <dbReference type="ARBA" id="ARBA00022723"/>
    </source>
</evidence>
<dbReference type="InterPro" id="IPR005759">
    <property type="entry name" value="Nth"/>
</dbReference>
<dbReference type="GO" id="GO:0051539">
    <property type="term" value="F:4 iron, 4 sulfur cluster binding"/>
    <property type="evidence" value="ECO:0007669"/>
    <property type="project" value="UniProtKB-KW"/>
</dbReference>